<feature type="region of interest" description="Disordered" evidence="1">
    <location>
        <begin position="62"/>
        <end position="90"/>
    </location>
</feature>
<feature type="region of interest" description="Disordered" evidence="1">
    <location>
        <begin position="1"/>
        <end position="25"/>
    </location>
</feature>
<name>A0AAV6H0G3_9TELE</name>
<gene>
    <name evidence="2" type="ORF">AALO_G00064040</name>
</gene>
<dbReference type="AlphaFoldDB" id="A0AAV6H0G3"/>
<protein>
    <submittedName>
        <fullName evidence="2">Uncharacterized protein</fullName>
    </submittedName>
</protein>
<sequence>MLRLQRGVRGARDGAGCPRRDAQDRSGTLADHIAVGHPRLFVLLHQSSSFGCGCGALGRLAQGGQQGTEQDQAQAHQQPQQEEGHGHGQLHEVEDGRAELAEHARQEVGAQRHARVQRQLGQHEGVVAAAVAHQWVERLALVEQRRHPDGQLEDAGEEEDDAAGLHGLGRVARVVPELGGQLVGQRQAAYERQGEGVEEAHEARGARHVQEERVVYEPQQAHRGERAEVGQELRTVVPQRRHQAAPELLLHRDGHRLRY</sequence>
<evidence type="ECO:0000256" key="1">
    <source>
        <dbReference type="SAM" id="MobiDB-lite"/>
    </source>
</evidence>
<evidence type="ECO:0000313" key="2">
    <source>
        <dbReference type="EMBL" id="KAG5280789.1"/>
    </source>
</evidence>
<dbReference type="EMBL" id="JADWDJ010000005">
    <property type="protein sequence ID" value="KAG5280789.1"/>
    <property type="molecule type" value="Genomic_DNA"/>
</dbReference>
<accession>A0AAV6H0G3</accession>
<dbReference type="Proteomes" id="UP000823561">
    <property type="component" value="Chromosome 5"/>
</dbReference>
<feature type="compositionally biased region" description="Low complexity" evidence="1">
    <location>
        <begin position="62"/>
        <end position="81"/>
    </location>
</feature>
<reference evidence="2" key="1">
    <citation type="submission" date="2020-10" db="EMBL/GenBank/DDBJ databases">
        <title>Chromosome-scale genome assembly of the Allis shad, Alosa alosa.</title>
        <authorList>
            <person name="Margot Z."/>
            <person name="Christophe K."/>
            <person name="Cabau C."/>
            <person name="Louis A."/>
            <person name="Berthelot C."/>
            <person name="Parey E."/>
            <person name="Roest Crollius H."/>
            <person name="Montfort J."/>
            <person name="Robinson-Rechavi M."/>
            <person name="Bucao C."/>
            <person name="Bouchez O."/>
            <person name="Gislard M."/>
            <person name="Lluch J."/>
            <person name="Milhes M."/>
            <person name="Lampietro C."/>
            <person name="Lopez Roques C."/>
            <person name="Donnadieu C."/>
            <person name="Braasch I."/>
            <person name="Desvignes T."/>
            <person name="Postlethwait J."/>
            <person name="Bobe J."/>
            <person name="Guiguen Y."/>
        </authorList>
    </citation>
    <scope>NUCLEOTIDE SEQUENCE</scope>
    <source>
        <strain evidence="2">M-15738</strain>
        <tissue evidence="2">Blood</tissue>
    </source>
</reference>
<comment type="caution">
    <text evidence="2">The sequence shown here is derived from an EMBL/GenBank/DDBJ whole genome shotgun (WGS) entry which is preliminary data.</text>
</comment>
<proteinExistence type="predicted"/>
<organism evidence="2 3">
    <name type="scientific">Alosa alosa</name>
    <name type="common">allis shad</name>
    <dbReference type="NCBI Taxonomy" id="278164"/>
    <lineage>
        <taxon>Eukaryota</taxon>
        <taxon>Metazoa</taxon>
        <taxon>Chordata</taxon>
        <taxon>Craniata</taxon>
        <taxon>Vertebrata</taxon>
        <taxon>Euteleostomi</taxon>
        <taxon>Actinopterygii</taxon>
        <taxon>Neopterygii</taxon>
        <taxon>Teleostei</taxon>
        <taxon>Clupei</taxon>
        <taxon>Clupeiformes</taxon>
        <taxon>Clupeoidei</taxon>
        <taxon>Clupeidae</taxon>
        <taxon>Alosa</taxon>
    </lineage>
</organism>
<keyword evidence="3" id="KW-1185">Reference proteome</keyword>
<evidence type="ECO:0000313" key="3">
    <source>
        <dbReference type="Proteomes" id="UP000823561"/>
    </source>
</evidence>